<accession>A0A2N0WER1</accession>
<protein>
    <submittedName>
        <fullName evidence="1">Uncharacterized protein</fullName>
    </submittedName>
</protein>
<gene>
    <name evidence="1" type="ORF">CW311_11115</name>
</gene>
<sequence>MTAFTIMKMSTQEESLLPKLAVEAFRNAFEVASESSSVVYAKGHQLLKQHPTGETEVIKDISGAYTAIEASRTLLKRKKKQAVV</sequence>
<organism evidence="1 2">
    <name type="scientific">Acinetobacter proteolyticus</name>
    <dbReference type="NCBI Taxonomy" id="1776741"/>
    <lineage>
        <taxon>Bacteria</taxon>
        <taxon>Pseudomonadati</taxon>
        <taxon>Pseudomonadota</taxon>
        <taxon>Gammaproteobacteria</taxon>
        <taxon>Moraxellales</taxon>
        <taxon>Moraxellaceae</taxon>
        <taxon>Acinetobacter</taxon>
    </lineage>
</organism>
<dbReference type="RefSeq" id="WP_101236540.1">
    <property type="nucleotide sequence ID" value="NZ_PISJ01000013.1"/>
</dbReference>
<proteinExistence type="predicted"/>
<evidence type="ECO:0000313" key="2">
    <source>
        <dbReference type="Proteomes" id="UP000233553"/>
    </source>
</evidence>
<comment type="caution">
    <text evidence="1">The sequence shown here is derived from an EMBL/GenBank/DDBJ whole genome shotgun (WGS) entry which is preliminary data.</text>
</comment>
<dbReference type="AlphaFoldDB" id="A0A2N0WER1"/>
<evidence type="ECO:0000313" key="1">
    <source>
        <dbReference type="EMBL" id="PKF33356.1"/>
    </source>
</evidence>
<reference evidence="1 2" key="1">
    <citation type="submission" date="2017-12" db="EMBL/GenBank/DDBJ databases">
        <title>Draft Genome sequences of multiple microbial strains isolated from spacecraft associated surfaces.</title>
        <authorList>
            <person name="Seuylemezian A."/>
            <person name="Vaishampayan P."/>
            <person name="Venkateswaran K."/>
        </authorList>
    </citation>
    <scope>NUCLEOTIDE SEQUENCE [LARGE SCALE GENOMIC DNA]</scope>
    <source>
        <strain evidence="1 2">2P01AA</strain>
    </source>
</reference>
<dbReference type="Proteomes" id="UP000233553">
    <property type="component" value="Unassembled WGS sequence"/>
</dbReference>
<name>A0A2N0WER1_9GAMM</name>
<dbReference type="EMBL" id="PISJ01000013">
    <property type="protein sequence ID" value="PKF33356.1"/>
    <property type="molecule type" value="Genomic_DNA"/>
</dbReference>